<keyword evidence="1" id="KW-0472">Membrane</keyword>
<feature type="transmembrane region" description="Helical" evidence="1">
    <location>
        <begin position="32"/>
        <end position="55"/>
    </location>
</feature>
<dbReference type="Proteomes" id="UP000242329">
    <property type="component" value="Unassembled WGS sequence"/>
</dbReference>
<evidence type="ECO:0000313" key="3">
    <source>
        <dbReference type="Proteomes" id="UP000242329"/>
    </source>
</evidence>
<keyword evidence="3" id="KW-1185">Reference proteome</keyword>
<dbReference type="STRING" id="1123382.SAMN02745221_00675"/>
<reference evidence="3" key="1">
    <citation type="submission" date="2016-11" db="EMBL/GenBank/DDBJ databases">
        <authorList>
            <person name="Varghese N."/>
            <person name="Submissions S."/>
        </authorList>
    </citation>
    <scope>NUCLEOTIDE SEQUENCE [LARGE SCALE GENOMIC DNA]</scope>
    <source>
        <strain evidence="3">DSM 11003</strain>
    </source>
</reference>
<evidence type="ECO:0000313" key="2">
    <source>
        <dbReference type="EMBL" id="SHG65222.1"/>
    </source>
</evidence>
<feature type="transmembrane region" description="Helical" evidence="1">
    <location>
        <begin position="7"/>
        <end position="26"/>
    </location>
</feature>
<proteinExistence type="predicted"/>
<evidence type="ECO:0000256" key="1">
    <source>
        <dbReference type="SAM" id="Phobius"/>
    </source>
</evidence>
<keyword evidence="1" id="KW-0812">Transmembrane</keyword>
<dbReference type="EMBL" id="FQWY01000008">
    <property type="protein sequence ID" value="SHG65222.1"/>
    <property type="molecule type" value="Genomic_DNA"/>
</dbReference>
<protein>
    <submittedName>
        <fullName evidence="2">Stage III sporulation protein AF</fullName>
    </submittedName>
</protein>
<dbReference type="InterPro" id="IPR014245">
    <property type="entry name" value="Spore_III_AF"/>
</dbReference>
<dbReference type="Pfam" id="PF09581">
    <property type="entry name" value="Spore_III_AF"/>
    <property type="match status" value="1"/>
</dbReference>
<organism evidence="2 3">
    <name type="scientific">Thermosyntropha lipolytica DSM 11003</name>
    <dbReference type="NCBI Taxonomy" id="1123382"/>
    <lineage>
        <taxon>Bacteria</taxon>
        <taxon>Bacillati</taxon>
        <taxon>Bacillota</taxon>
        <taxon>Clostridia</taxon>
        <taxon>Eubacteriales</taxon>
        <taxon>Syntrophomonadaceae</taxon>
        <taxon>Thermosyntropha</taxon>
    </lineage>
</organism>
<dbReference type="RefSeq" id="WP_073090003.1">
    <property type="nucleotide sequence ID" value="NZ_FQWY01000008.1"/>
</dbReference>
<gene>
    <name evidence="2" type="ORF">SAMN02745221_00675</name>
</gene>
<dbReference type="AlphaFoldDB" id="A0A1M5LJD3"/>
<name>A0A1M5LJD3_9FIRM</name>
<dbReference type="OrthoDB" id="1681124at2"/>
<keyword evidence="1" id="KW-1133">Transmembrane helix</keyword>
<sequence>MSVLAGIVKNILVIIILTSFLEILLPEGRLKPFVRFTVGLFILISVLNPALTFIFKNQEVKVSMWDYTEKYIDNREILAKGNNLNEEIRKQSSTVVGEKIQGQISAVALMLPEVEDVTTRAYISDEGRLEKVHIIVRSRKGEAEEKARAGVFAGQHNGRKDKADEEVVKKKITSIIQNLYGLAEDYIQIEFEGGS</sequence>
<accession>A0A1M5LJD3</accession>